<evidence type="ECO:0000256" key="1">
    <source>
        <dbReference type="SAM" id="SignalP"/>
    </source>
</evidence>
<dbReference type="AlphaFoldDB" id="A0A6I5RMQ9"/>
<accession>A0A6I5RMQ9</accession>
<feature type="signal peptide" evidence="1">
    <location>
        <begin position="1"/>
        <end position="23"/>
    </location>
</feature>
<keyword evidence="1" id="KW-0732">Signal</keyword>
<protein>
    <submittedName>
        <fullName evidence="2">Uncharacterized protein</fullName>
    </submittedName>
</protein>
<dbReference type="EMBL" id="JAAHBT010000024">
    <property type="protein sequence ID" value="NES08878.1"/>
    <property type="molecule type" value="Genomic_DNA"/>
</dbReference>
<comment type="caution">
    <text evidence="2">The sequence shown here is derived from an EMBL/GenBank/DDBJ whole genome shotgun (WGS) entry which is preliminary data.</text>
</comment>
<dbReference type="Proteomes" id="UP000471751">
    <property type="component" value="Unassembled WGS sequence"/>
</dbReference>
<feature type="chain" id="PRO_5026141392" evidence="1">
    <location>
        <begin position="24"/>
        <end position="102"/>
    </location>
</feature>
<evidence type="ECO:0000313" key="3">
    <source>
        <dbReference type="Proteomes" id="UP000471751"/>
    </source>
</evidence>
<keyword evidence="3" id="KW-1185">Reference proteome</keyword>
<organism evidence="2 3">
    <name type="scientific">Pseudomonas laurentiana</name>
    <dbReference type="NCBI Taxonomy" id="2364649"/>
    <lineage>
        <taxon>Bacteria</taxon>
        <taxon>Pseudomonadati</taxon>
        <taxon>Pseudomonadota</taxon>
        <taxon>Gammaproteobacteria</taxon>
        <taxon>Pseudomonadales</taxon>
        <taxon>Pseudomonadaceae</taxon>
        <taxon>Pseudomonas</taxon>
    </lineage>
</organism>
<proteinExistence type="predicted"/>
<reference evidence="2 3" key="1">
    <citation type="submission" date="2020-02" db="EMBL/GenBank/DDBJ databases">
        <title>Broccoli isolated Pseudomonas sp.</title>
        <authorList>
            <person name="Fujikawa T."/>
            <person name="Sawada H."/>
        </authorList>
    </citation>
    <scope>NUCLEOTIDE SEQUENCE [LARGE SCALE GENOMIC DNA]</scope>
    <source>
        <strain evidence="2 3">JCM 32154</strain>
    </source>
</reference>
<dbReference type="RefSeq" id="WP_163932214.1">
    <property type="nucleotide sequence ID" value="NZ_BMQU01000023.1"/>
</dbReference>
<name>A0A6I5RMQ9_9PSED</name>
<sequence>MRIQSLLALAIAGALLLPLSAQAGSWPAGKKGDYLDQCITAAAAQPGMTMTTAKKHCDCGASAIEKNFTTQEIEQLDSRTGVDAALVKRAQDAVRAACAPKK</sequence>
<gene>
    <name evidence="2" type="ORF">G3O07_02710</name>
</gene>
<evidence type="ECO:0000313" key="2">
    <source>
        <dbReference type="EMBL" id="NES08878.1"/>
    </source>
</evidence>